<keyword evidence="1" id="KW-0548">Nucleotidyltransferase</keyword>
<comment type="caution">
    <text evidence="1">The sequence shown here is derived from an EMBL/GenBank/DDBJ whole genome shotgun (WGS) entry which is preliminary data.</text>
</comment>
<accession>A0A6L2MRL0</accession>
<gene>
    <name evidence="1" type="ORF">Tci_047987</name>
</gene>
<name>A0A6L2MRL0_TANCI</name>
<proteinExistence type="predicted"/>
<organism evidence="1">
    <name type="scientific">Tanacetum cinerariifolium</name>
    <name type="common">Dalmatian daisy</name>
    <name type="synonym">Chrysanthemum cinerariifolium</name>
    <dbReference type="NCBI Taxonomy" id="118510"/>
    <lineage>
        <taxon>Eukaryota</taxon>
        <taxon>Viridiplantae</taxon>
        <taxon>Streptophyta</taxon>
        <taxon>Embryophyta</taxon>
        <taxon>Tracheophyta</taxon>
        <taxon>Spermatophyta</taxon>
        <taxon>Magnoliopsida</taxon>
        <taxon>eudicotyledons</taxon>
        <taxon>Gunneridae</taxon>
        <taxon>Pentapetalae</taxon>
        <taxon>asterids</taxon>
        <taxon>campanulids</taxon>
        <taxon>Asterales</taxon>
        <taxon>Asteraceae</taxon>
        <taxon>Asteroideae</taxon>
        <taxon>Anthemideae</taxon>
        <taxon>Anthemidinae</taxon>
        <taxon>Tanacetum</taxon>
    </lineage>
</organism>
<dbReference type="EMBL" id="BKCJ010007194">
    <property type="protein sequence ID" value="GEU76009.1"/>
    <property type="molecule type" value="Genomic_DNA"/>
</dbReference>
<dbReference type="AlphaFoldDB" id="A0A6L2MRL0"/>
<dbReference type="GO" id="GO:0003964">
    <property type="term" value="F:RNA-directed DNA polymerase activity"/>
    <property type="evidence" value="ECO:0007669"/>
    <property type="project" value="UniProtKB-KW"/>
</dbReference>
<keyword evidence="1" id="KW-0808">Transferase</keyword>
<reference evidence="1" key="1">
    <citation type="journal article" date="2019" name="Sci. Rep.">
        <title>Draft genome of Tanacetum cinerariifolium, the natural source of mosquito coil.</title>
        <authorList>
            <person name="Yamashiro T."/>
            <person name="Shiraishi A."/>
            <person name="Satake H."/>
            <person name="Nakayama K."/>
        </authorList>
    </citation>
    <scope>NUCLEOTIDE SEQUENCE</scope>
</reference>
<protein>
    <submittedName>
        <fullName evidence="1">RNA-directed DNA polymerase, eukaryota, reverse transcriptase zinc-binding domain protein</fullName>
    </submittedName>
</protein>
<sequence>MVWIEIERLQLCVRGSEAIKKIGGVWGTFMFFDDDSGENVSCGRLCIRTSDKSIISEVINVLVAGVSYIVRIREVGIWSIDIQKQKEESDSNLSMDGSEEVDIQDDLDIYVNMFNLKSIWGNFQFDFACSSARGHSGGIISMWDTGIFVKSNIQCGENFVVVDVLALDRSWSGHSPILLRKQKVDYGPIPFRIFHSWFEVTRFHEVVLKSYNDFSNNQGDACVDLKNKLKHVKGSLKLWHREFKETKICTRKKLCEDILLIDKRIDDQMATIEEVIMHDGEWCTDPELVKRTFLEFYRDKFTADYCPISLIGVQYKIIAKLLALRLAKVVGNLVSSEQSAFAKGGKLLMGH</sequence>
<keyword evidence="1" id="KW-0695">RNA-directed DNA polymerase</keyword>
<evidence type="ECO:0000313" key="1">
    <source>
        <dbReference type="EMBL" id="GEU76009.1"/>
    </source>
</evidence>